<reference evidence="1 2" key="1">
    <citation type="journal article" date="2020" name="Genome Biol. Evol.">
        <title>A new high-quality draft genome assembly of the Chinese cordyceps Ophiocordyceps sinensis.</title>
        <authorList>
            <person name="Shu R."/>
            <person name="Zhang J."/>
            <person name="Meng Q."/>
            <person name="Zhang H."/>
            <person name="Zhou G."/>
            <person name="Li M."/>
            <person name="Wu P."/>
            <person name="Zhao Y."/>
            <person name="Chen C."/>
            <person name="Qin Q."/>
        </authorList>
    </citation>
    <scope>NUCLEOTIDE SEQUENCE [LARGE SCALE GENOMIC DNA]</scope>
    <source>
        <strain evidence="1 2">IOZ07</strain>
    </source>
</reference>
<dbReference type="AlphaFoldDB" id="A0A8H4PV61"/>
<gene>
    <name evidence="1" type="ORF">G6O67_002880</name>
</gene>
<dbReference type="Proteomes" id="UP000557566">
    <property type="component" value="Unassembled WGS sequence"/>
</dbReference>
<accession>A0A8H4PV61</accession>
<sequence length="82" mass="8597">MVSGPFDAAGRLGRVVESKHIQPCQKPLSRGPLARLPGCGDDLTQVTSSLPLIVSRSPPRKTPASAPGGLFKASKVRVLVHT</sequence>
<organism evidence="1 2">
    <name type="scientific">Ophiocordyceps sinensis</name>
    <dbReference type="NCBI Taxonomy" id="72228"/>
    <lineage>
        <taxon>Eukaryota</taxon>
        <taxon>Fungi</taxon>
        <taxon>Dikarya</taxon>
        <taxon>Ascomycota</taxon>
        <taxon>Pezizomycotina</taxon>
        <taxon>Sordariomycetes</taxon>
        <taxon>Hypocreomycetidae</taxon>
        <taxon>Hypocreales</taxon>
        <taxon>Ophiocordycipitaceae</taxon>
        <taxon>Ophiocordyceps</taxon>
    </lineage>
</organism>
<keyword evidence="2" id="KW-1185">Reference proteome</keyword>
<evidence type="ECO:0000313" key="1">
    <source>
        <dbReference type="EMBL" id="KAF4511044.1"/>
    </source>
</evidence>
<proteinExistence type="predicted"/>
<evidence type="ECO:0000313" key="2">
    <source>
        <dbReference type="Proteomes" id="UP000557566"/>
    </source>
</evidence>
<comment type="caution">
    <text evidence="1">The sequence shown here is derived from an EMBL/GenBank/DDBJ whole genome shotgun (WGS) entry which is preliminary data.</text>
</comment>
<protein>
    <submittedName>
        <fullName evidence="1">Uncharacterized protein</fullName>
    </submittedName>
</protein>
<dbReference type="EMBL" id="JAAVMX010000003">
    <property type="protein sequence ID" value="KAF4511044.1"/>
    <property type="molecule type" value="Genomic_DNA"/>
</dbReference>
<name>A0A8H4PV61_9HYPO</name>